<feature type="compositionally biased region" description="Basic residues" evidence="1">
    <location>
        <begin position="550"/>
        <end position="560"/>
    </location>
</feature>
<dbReference type="Proteomes" id="UP001595833">
    <property type="component" value="Unassembled WGS sequence"/>
</dbReference>
<organism evidence="2 3">
    <name type="scientific">Saccharothrix xinjiangensis</name>
    <dbReference type="NCBI Taxonomy" id="204798"/>
    <lineage>
        <taxon>Bacteria</taxon>
        <taxon>Bacillati</taxon>
        <taxon>Actinomycetota</taxon>
        <taxon>Actinomycetes</taxon>
        <taxon>Pseudonocardiales</taxon>
        <taxon>Pseudonocardiaceae</taxon>
        <taxon>Saccharothrix</taxon>
    </lineage>
</organism>
<feature type="region of interest" description="Disordered" evidence="1">
    <location>
        <begin position="1"/>
        <end position="30"/>
    </location>
</feature>
<feature type="compositionally biased region" description="Pro residues" evidence="1">
    <location>
        <begin position="8"/>
        <end position="25"/>
    </location>
</feature>
<dbReference type="InterPro" id="IPR011990">
    <property type="entry name" value="TPR-like_helical_dom_sf"/>
</dbReference>
<reference evidence="3" key="1">
    <citation type="journal article" date="2019" name="Int. J. Syst. Evol. Microbiol.">
        <title>The Global Catalogue of Microorganisms (GCM) 10K type strain sequencing project: providing services to taxonomists for standard genome sequencing and annotation.</title>
        <authorList>
            <consortium name="The Broad Institute Genomics Platform"/>
            <consortium name="The Broad Institute Genome Sequencing Center for Infectious Disease"/>
            <person name="Wu L."/>
            <person name="Ma J."/>
        </authorList>
    </citation>
    <scope>NUCLEOTIDE SEQUENCE [LARGE SCALE GENOMIC DNA]</scope>
    <source>
        <strain evidence="3">KCTC 12848</strain>
    </source>
</reference>
<gene>
    <name evidence="2" type="ORF">ACFPFM_07035</name>
</gene>
<name>A0ABV9XSY6_9PSEU</name>
<dbReference type="Gene3D" id="1.25.40.10">
    <property type="entry name" value="Tetratricopeptide repeat domain"/>
    <property type="match status" value="4"/>
</dbReference>
<evidence type="ECO:0008006" key="4">
    <source>
        <dbReference type="Google" id="ProtNLM"/>
    </source>
</evidence>
<sequence length="1066" mass="112845">MPGDDPHAGPPTGPPTGPSTGPPTGPRNEITGASADAIVQAGNIHGDVHLHPRGPLVRSAYLEQVARIAPVELRDRDAELTGLAEWAARGDEPYRWLRAPAWAGKSALMSWFALHPPAGVRVVSFFVTARLSGQGDKTAFAEVVIEQLAELLREPLPQLLTDATRDAHLLGLLNRAAAACRDRGERLVLVVDGLDEDVGVTGGPDGHSIAALLPAAPAAGLGVVVSGRPDPPIPVDVPAHHPLRDPRVVRELSRSAHAEVVRADAQRELVRLVRGNDTARDLLGLLAAAGGGLTAADLVELTGRPAWEVEEQLHAVSGRAFNRRAGHWGVSADHVYLMAHEQLHRDALRMLGEERLAGLRQRLHDWADDHRAAGWPSGTPEYLLLGYFRLLRETGEVARLTRCALDRARHARMSDLTGGDSAALTEVATAQEVLCSGAEPDPLTAVRLGIYRGELVNRNFLVPAELPVAWVHLGHWARAEALAWALPDAAQRTRVLLAVSRAVAATGDLARAEAIAGSAHPAGPRTSLTRRRLSRSGDHPAALDAPPGAKRSRRSRGGNRKTRFDKVLAAIEHGDLALSERLARRLRRGSHQAKALIALVRALARDGRVAQAEAIAREITYPILRAEALTALVLPVADAGDPARAEALASEAERTARLVDVLPRPEVVITVLGAAAAAGDVGAAEALARSLDDPRLRARALTGLVAAVADTGDTGRAEALASTVDDPHWRARALIRAGGDVERRLDEVRPLFGAVRHAHERAEVLAAWSTALADRGESDRAERVARSVRNAASRGRALAHLARVVAERGDPERADALAGTIDDPDHRARALAVVARVAGDPARARRVPDARWRVHALAGLVTVGGVVTAEGVATPGGPAATDRQVTGEPATTRGPAATDTPTTTCEPTTGAPTTTGEPVSASEPVTTDELVEAVRQVDRTSQRAQAWCDVVTAAARCGELARAERLAGAIALPAWRAEALAALVPLVAEIAGAERARAVADRVEDPDARARALAALVPHVPEAEADRLVVAVVALHRWELALPALARFRPDLVSAIARDFLAAIRV</sequence>
<comment type="caution">
    <text evidence="2">The sequence shown here is derived from an EMBL/GenBank/DDBJ whole genome shotgun (WGS) entry which is preliminary data.</text>
</comment>
<dbReference type="EMBL" id="JBHSJB010000006">
    <property type="protein sequence ID" value="MFC5053509.1"/>
    <property type="molecule type" value="Genomic_DNA"/>
</dbReference>
<evidence type="ECO:0000313" key="3">
    <source>
        <dbReference type="Proteomes" id="UP001595833"/>
    </source>
</evidence>
<feature type="region of interest" description="Disordered" evidence="1">
    <location>
        <begin position="516"/>
        <end position="560"/>
    </location>
</feature>
<protein>
    <recommendedName>
        <fullName evidence="4">NACHT domain-containing protein</fullName>
    </recommendedName>
</protein>
<evidence type="ECO:0000256" key="1">
    <source>
        <dbReference type="SAM" id="MobiDB-lite"/>
    </source>
</evidence>
<dbReference type="RefSeq" id="WP_344039458.1">
    <property type="nucleotide sequence ID" value="NZ_BAAAKE010000016.1"/>
</dbReference>
<accession>A0ABV9XSY6</accession>
<proteinExistence type="predicted"/>
<keyword evidence="3" id="KW-1185">Reference proteome</keyword>
<feature type="region of interest" description="Disordered" evidence="1">
    <location>
        <begin position="872"/>
        <end position="925"/>
    </location>
</feature>
<evidence type="ECO:0000313" key="2">
    <source>
        <dbReference type="EMBL" id="MFC5053509.1"/>
    </source>
</evidence>
<feature type="compositionally biased region" description="Low complexity" evidence="1">
    <location>
        <begin position="889"/>
        <end position="918"/>
    </location>
</feature>